<dbReference type="InterPro" id="IPR001041">
    <property type="entry name" value="2Fe-2S_ferredoxin-type"/>
</dbReference>
<dbReference type="CDD" id="cd00207">
    <property type="entry name" value="fer2"/>
    <property type="match status" value="1"/>
</dbReference>
<dbReference type="SUPFAM" id="SSF54292">
    <property type="entry name" value="2Fe-2S ferredoxin-like"/>
    <property type="match status" value="1"/>
</dbReference>
<dbReference type="InterPro" id="IPR036010">
    <property type="entry name" value="2Fe-2S_ferredoxin-like_sf"/>
</dbReference>
<accession>A0ABX8IMM5</accession>
<dbReference type="Pfam" id="PF00111">
    <property type="entry name" value="Fer2"/>
    <property type="match status" value="1"/>
</dbReference>
<proteinExistence type="predicted"/>
<dbReference type="Proteomes" id="UP000683442">
    <property type="component" value="Chromosome"/>
</dbReference>
<protein>
    <submittedName>
        <fullName evidence="2">2Fe-2S iron-sulfur cluster binding domain-containing protein</fullName>
    </submittedName>
</protein>
<keyword evidence="3" id="KW-1185">Reference proteome</keyword>
<gene>
    <name evidence="2" type="ORF">KQ249_09660</name>
</gene>
<dbReference type="InterPro" id="IPR012675">
    <property type="entry name" value="Beta-grasp_dom_sf"/>
</dbReference>
<evidence type="ECO:0000313" key="2">
    <source>
        <dbReference type="EMBL" id="QWV14828.1"/>
    </source>
</evidence>
<dbReference type="EMBL" id="CP076686">
    <property type="protein sequence ID" value="QWV14828.1"/>
    <property type="molecule type" value="Genomic_DNA"/>
</dbReference>
<dbReference type="PROSITE" id="PS51085">
    <property type="entry name" value="2FE2S_FER_2"/>
    <property type="match status" value="1"/>
</dbReference>
<feature type="domain" description="2Fe-2S ferredoxin-type" evidence="1">
    <location>
        <begin position="1"/>
        <end position="95"/>
    </location>
</feature>
<evidence type="ECO:0000259" key="1">
    <source>
        <dbReference type="PROSITE" id="PS51085"/>
    </source>
</evidence>
<evidence type="ECO:0000313" key="3">
    <source>
        <dbReference type="Proteomes" id="UP000683442"/>
    </source>
</evidence>
<dbReference type="Gene3D" id="3.10.20.30">
    <property type="match status" value="1"/>
</dbReference>
<sequence length="110" mass="11873">MVRVQVSNRTTGDHFKCQAGQSVLKAMEQQGVKCVPVGCRGGGCGFCKIRVVEGEYECGKMSRAHAPPEAIEQGEVLACRIYPVTDLTIECLEPSAPGETSEQTTTRALR</sequence>
<name>A0ABX8IMM5_9GAMM</name>
<reference evidence="2 3" key="1">
    <citation type="submission" date="2021-06" db="EMBL/GenBank/DDBJ databases">
        <title>Microbial metabolic specificity influences pelagic lipid remineralization.</title>
        <authorList>
            <person name="Behrendt L."/>
            <person name="Hunter J.E."/>
            <person name="Alcolombri U."/>
            <person name="Smriga S."/>
            <person name="Mincer T."/>
            <person name="Lowenstein D.P."/>
            <person name="Peaudecerf F.J."/>
            <person name="Fernandez V.I."/>
            <person name="Fredricks H."/>
            <person name="Almblad H."/>
            <person name="Harrison J.J."/>
            <person name="Stocker R."/>
            <person name="Van Mooy B.A.S."/>
        </authorList>
    </citation>
    <scope>NUCLEOTIDE SEQUENCE [LARGE SCALE GENOMIC DNA]</scope>
    <source>
        <strain evidence="2 3">HP15-B</strain>
    </source>
</reference>
<organism evidence="2 3">
    <name type="scientific">Marinobacter adhaerens</name>
    <dbReference type="NCBI Taxonomy" id="1033846"/>
    <lineage>
        <taxon>Bacteria</taxon>
        <taxon>Pseudomonadati</taxon>
        <taxon>Pseudomonadota</taxon>
        <taxon>Gammaproteobacteria</taxon>
        <taxon>Pseudomonadales</taxon>
        <taxon>Marinobacteraceae</taxon>
        <taxon>Marinobacter</taxon>
    </lineage>
</organism>